<accession>A0A921LMW8</accession>
<feature type="transmembrane region" description="Helical" evidence="2">
    <location>
        <begin position="447"/>
        <end position="473"/>
    </location>
</feature>
<reference evidence="5" key="2">
    <citation type="submission" date="2021-09" db="EMBL/GenBank/DDBJ databases">
        <authorList>
            <person name="Gilroy R."/>
        </authorList>
    </citation>
    <scope>NUCLEOTIDE SEQUENCE</scope>
    <source>
        <strain evidence="5">ChiBcec21-2208</strain>
    </source>
</reference>
<dbReference type="AlphaFoldDB" id="A0A921LMW8"/>
<dbReference type="InterPro" id="IPR026870">
    <property type="entry name" value="Zinc_ribbon_dom"/>
</dbReference>
<feature type="domain" description="DUF4234" evidence="4">
    <location>
        <begin position="364"/>
        <end position="434"/>
    </location>
</feature>
<evidence type="ECO:0000259" key="3">
    <source>
        <dbReference type="Pfam" id="PF13240"/>
    </source>
</evidence>
<reference evidence="5" key="1">
    <citation type="journal article" date="2021" name="PeerJ">
        <title>Extensive microbial diversity within the chicken gut microbiome revealed by metagenomics and culture.</title>
        <authorList>
            <person name="Gilroy R."/>
            <person name="Ravi A."/>
            <person name="Getino M."/>
            <person name="Pursley I."/>
            <person name="Horton D.L."/>
            <person name="Alikhan N.F."/>
            <person name="Baker D."/>
            <person name="Gharbi K."/>
            <person name="Hall N."/>
            <person name="Watson M."/>
            <person name="Adriaenssens E.M."/>
            <person name="Foster-Nyarko E."/>
            <person name="Jarju S."/>
            <person name="Secka A."/>
            <person name="Antonio M."/>
            <person name="Oren A."/>
            <person name="Chaudhuri R.R."/>
            <person name="La Ragione R."/>
            <person name="Hildebrand F."/>
            <person name="Pallen M.J."/>
        </authorList>
    </citation>
    <scope>NUCLEOTIDE SEQUENCE</scope>
    <source>
        <strain evidence="5">ChiBcec21-2208</strain>
    </source>
</reference>
<feature type="region of interest" description="Disordered" evidence="1">
    <location>
        <begin position="294"/>
        <end position="344"/>
    </location>
</feature>
<organism evidence="5 6">
    <name type="scientific">Subdoligranulum variabile</name>
    <dbReference type="NCBI Taxonomy" id="214851"/>
    <lineage>
        <taxon>Bacteria</taxon>
        <taxon>Bacillati</taxon>
        <taxon>Bacillota</taxon>
        <taxon>Clostridia</taxon>
        <taxon>Eubacteriales</taxon>
        <taxon>Oscillospiraceae</taxon>
        <taxon>Subdoligranulum</taxon>
    </lineage>
</organism>
<feature type="transmembrane region" description="Helical" evidence="2">
    <location>
        <begin position="406"/>
        <end position="426"/>
    </location>
</feature>
<feature type="region of interest" description="Disordered" evidence="1">
    <location>
        <begin position="23"/>
        <end position="118"/>
    </location>
</feature>
<keyword evidence="2" id="KW-1133">Transmembrane helix</keyword>
<name>A0A921LMW8_9FIRM</name>
<comment type="caution">
    <text evidence="5">The sequence shown here is derived from an EMBL/GenBank/DDBJ whole genome shotgun (WGS) entry which is preliminary data.</text>
</comment>
<feature type="transmembrane region" description="Helical" evidence="2">
    <location>
        <begin position="165"/>
        <end position="190"/>
    </location>
</feature>
<evidence type="ECO:0000259" key="4">
    <source>
        <dbReference type="Pfam" id="PF14018"/>
    </source>
</evidence>
<feature type="transmembrane region" description="Helical" evidence="2">
    <location>
        <begin position="202"/>
        <end position="227"/>
    </location>
</feature>
<protein>
    <submittedName>
        <fullName evidence="5">DUF4234 domain-containing protein</fullName>
    </submittedName>
</protein>
<keyword evidence="2" id="KW-0472">Membrane</keyword>
<dbReference type="InterPro" id="IPR036259">
    <property type="entry name" value="MFS_trans_sf"/>
</dbReference>
<feature type="transmembrane region" description="Helical" evidence="2">
    <location>
        <begin position="126"/>
        <end position="145"/>
    </location>
</feature>
<keyword evidence="2" id="KW-0812">Transmembrane</keyword>
<dbReference type="Pfam" id="PF14018">
    <property type="entry name" value="DUF4234"/>
    <property type="match status" value="1"/>
</dbReference>
<feature type="domain" description="Zinc-ribbon" evidence="3">
    <location>
        <begin position="3"/>
        <end position="23"/>
    </location>
</feature>
<evidence type="ECO:0000256" key="2">
    <source>
        <dbReference type="SAM" id="Phobius"/>
    </source>
</evidence>
<sequence length="488" mass="52580">MKYCALCGAPLGDGDRFCSVCGEAVTPDPAPANAGPKLELPDPVPPSVSMPEPGAPELKLPDPVTPDPVQTGPVSAPEPSAAPDFSQAEPQYQKEVPPQQPPQGGAVPPQPPRPSYEAAGNNGTQWLVRIFAGFFGAILLIRALFQVFGGLGNLLSLFSYRVNLLFVLYGVLQVATGACYLLMTVILLLFMLRNRRIHTDSLFAGVCGAGVLAAVINAVRLVLSLLLMLLGYRFLPGDFILAILGCAVVVLGMYGALRLDGETPLAGKTMNQISGDLQGLQTAASDIMGDFSARRQNASAPQQPSRPTPPPRNDVPPQGSTVPPRQESARQTVPPASPGTQAYYNGSQGAPVYGGNGRMLKTDRNVIIYLLLTIVTCGIYSLFFFYHMIQDINTACEGDGQRTPGLLAFILLGIITCGIYDIYWYYKVANRLQQNAPRYNMFFTENGTSVLLWMLIGWLLCGIGPLVGLHIIMKNTNALCIAYNRRFM</sequence>
<dbReference type="SUPFAM" id="SSF103473">
    <property type="entry name" value="MFS general substrate transporter"/>
    <property type="match status" value="1"/>
</dbReference>
<feature type="compositionally biased region" description="Pro residues" evidence="1">
    <location>
        <begin position="304"/>
        <end position="314"/>
    </location>
</feature>
<feature type="transmembrane region" description="Helical" evidence="2">
    <location>
        <begin position="366"/>
        <end position="386"/>
    </location>
</feature>
<dbReference type="Proteomes" id="UP000782880">
    <property type="component" value="Unassembled WGS sequence"/>
</dbReference>
<evidence type="ECO:0000313" key="6">
    <source>
        <dbReference type="Proteomes" id="UP000782880"/>
    </source>
</evidence>
<gene>
    <name evidence="5" type="ORF">K8V20_01880</name>
</gene>
<dbReference type="EMBL" id="DYVE01000055">
    <property type="protein sequence ID" value="HJG27384.1"/>
    <property type="molecule type" value="Genomic_DNA"/>
</dbReference>
<feature type="transmembrane region" description="Helical" evidence="2">
    <location>
        <begin position="239"/>
        <end position="257"/>
    </location>
</feature>
<evidence type="ECO:0000313" key="5">
    <source>
        <dbReference type="EMBL" id="HJG27384.1"/>
    </source>
</evidence>
<proteinExistence type="predicted"/>
<evidence type="ECO:0000256" key="1">
    <source>
        <dbReference type="SAM" id="MobiDB-lite"/>
    </source>
</evidence>
<dbReference type="Pfam" id="PF13240">
    <property type="entry name" value="Zn_Ribbon_1"/>
    <property type="match status" value="1"/>
</dbReference>
<dbReference type="InterPro" id="IPR025328">
    <property type="entry name" value="DUF4234"/>
</dbReference>
<feature type="compositionally biased region" description="Low complexity" evidence="1">
    <location>
        <begin position="90"/>
        <end position="107"/>
    </location>
</feature>